<sequence>MTLLMRRTQARPNSYDPETRSFTVIAATEAPVDRGDHIEVLDLDAFFAAGLPESLPLQTDHSQSVRDTVGRMNNFRIETIDGRRALVADAVLSGRADNDALAANLKDGAQTGFSVGYTVSRWQKSKDGQTGKPMRRAVAGRFVEGSLVINPADANAFVRMDTMETETQTGNENAGLDDATLRTIARSAGIADATIDTVLSRGGDNEARMRGLLESLGTAPLVRSAGNHNEDTLDNPQVLCRAAIDAFDAINRGQAPTGAASAVFAEGEAAFARRILRNAGQNIAGLSDAMVLRNAAATADYAIIAGGTFNLSMRREYEAALSPIATLFGETTVETFNKETSGLVDWTTLAIGDKLENGHYKASYVDESGETIFVSTIGGVTSVSRELSINAGSRLGDMGSKYGRRLAADLADRQVAFLEQSDGAGPKMADGKAVFHASRGNIGVFEDPADTGDALQDINLLLEKSRQVLAFRSSMSRRKGKGDVIIGVYPTHWLVPPEYEADAVRMVLATAPTNMAEVNPLAGKLVVVSEPRLSNAKRSWLVAEPAKMDGATRVLLRGNEAPFTDSRQNFDTDAIDFKIRQDFGLGWLEWRSWTRLDHTEAVG</sequence>
<accession>A0A7T7KMP6</accession>
<evidence type="ECO:0000313" key="2">
    <source>
        <dbReference type="Proteomes" id="UP000596083"/>
    </source>
</evidence>
<name>A0A7T7KMP6_9HYPH</name>
<organism evidence="1 2">
    <name type="scientific">Martelella lutilitoris</name>
    <dbReference type="NCBI Taxonomy" id="2583532"/>
    <lineage>
        <taxon>Bacteria</taxon>
        <taxon>Pseudomonadati</taxon>
        <taxon>Pseudomonadota</taxon>
        <taxon>Alphaproteobacteria</taxon>
        <taxon>Hyphomicrobiales</taxon>
        <taxon>Aurantimonadaceae</taxon>
        <taxon>Martelella</taxon>
    </lineage>
</organism>
<dbReference type="Pfam" id="PF25209">
    <property type="entry name" value="Phage_capsid_4"/>
    <property type="match status" value="1"/>
</dbReference>
<gene>
    <name evidence="1" type="ORF">JET14_07430</name>
</gene>
<dbReference type="Proteomes" id="UP000596083">
    <property type="component" value="Chromosome"/>
</dbReference>
<proteinExistence type="predicted"/>
<dbReference type="KEGG" id="mlut:JET14_07430"/>
<dbReference type="AlphaFoldDB" id="A0A7T7KMP6"/>
<evidence type="ECO:0008006" key="3">
    <source>
        <dbReference type="Google" id="ProtNLM"/>
    </source>
</evidence>
<dbReference type="EMBL" id="CP066786">
    <property type="protein sequence ID" value="QQM31985.1"/>
    <property type="molecule type" value="Genomic_DNA"/>
</dbReference>
<dbReference type="RefSeq" id="WP_200337461.1">
    <property type="nucleotide sequence ID" value="NZ_CP066786.1"/>
</dbReference>
<reference evidence="1 2" key="1">
    <citation type="submission" date="2020-12" db="EMBL/GenBank/DDBJ databases">
        <authorList>
            <person name="Zheng R.K."/>
            <person name="Sun C.M."/>
        </authorList>
    </citation>
    <scope>NUCLEOTIDE SEQUENCE [LARGE SCALE GENOMIC DNA]</scope>
    <source>
        <strain evidence="1 2">ZRK001</strain>
    </source>
</reference>
<protein>
    <recommendedName>
        <fullName evidence="3">Bacteriophage Mu GpT domain-containing protein</fullName>
    </recommendedName>
</protein>
<evidence type="ECO:0000313" key="1">
    <source>
        <dbReference type="EMBL" id="QQM31985.1"/>
    </source>
</evidence>